<proteinExistence type="predicted"/>
<protein>
    <submittedName>
        <fullName evidence="1">ABCB25 protein</fullName>
    </submittedName>
</protein>
<dbReference type="AlphaFoldDB" id="A0A812V5C1"/>
<dbReference type="InterPro" id="IPR039421">
    <property type="entry name" value="Type_1_exporter"/>
</dbReference>
<dbReference type="PANTHER" id="PTHR43394:SF1">
    <property type="entry name" value="ATP-BINDING CASSETTE SUB-FAMILY B MEMBER 10, MITOCHONDRIAL"/>
    <property type="match status" value="1"/>
</dbReference>
<dbReference type="OrthoDB" id="442846at2759"/>
<reference evidence="1" key="1">
    <citation type="submission" date="2021-02" db="EMBL/GenBank/DDBJ databases">
        <authorList>
            <person name="Dougan E. K."/>
            <person name="Rhodes N."/>
            <person name="Thang M."/>
            <person name="Chan C."/>
        </authorList>
    </citation>
    <scope>NUCLEOTIDE SEQUENCE</scope>
</reference>
<dbReference type="SUPFAM" id="SSF52540">
    <property type="entry name" value="P-loop containing nucleoside triphosphate hydrolases"/>
    <property type="match status" value="1"/>
</dbReference>
<accession>A0A812V5C1</accession>
<dbReference type="GO" id="GO:0005743">
    <property type="term" value="C:mitochondrial inner membrane"/>
    <property type="evidence" value="ECO:0007669"/>
    <property type="project" value="TreeGrafter"/>
</dbReference>
<dbReference type="PANTHER" id="PTHR43394">
    <property type="entry name" value="ATP-DEPENDENT PERMEASE MDL1, MITOCHONDRIAL"/>
    <property type="match status" value="1"/>
</dbReference>
<dbReference type="InterPro" id="IPR027417">
    <property type="entry name" value="P-loop_NTPase"/>
</dbReference>
<evidence type="ECO:0000313" key="1">
    <source>
        <dbReference type="EMBL" id="CAE7615326.1"/>
    </source>
</evidence>
<keyword evidence="2" id="KW-1185">Reference proteome</keyword>
<dbReference type="GO" id="GO:0090374">
    <property type="term" value="P:oligopeptide export from mitochondrion"/>
    <property type="evidence" value="ECO:0007669"/>
    <property type="project" value="TreeGrafter"/>
</dbReference>
<sequence>MILVLGKSDEDSTGSSGTAPLTARLWSAFVIHATPLDVLEEQVVRFEESEDTGLVWSLATLWQATSALDAESEGIVQQALNQLMEQRSGRTFIVVAHRLSTVKDADRIVVLSSGECVEMGSHEELLAKGQVYKDLVQRQLERT</sequence>
<organism evidence="1 2">
    <name type="scientific">Symbiodinium natans</name>
    <dbReference type="NCBI Taxonomy" id="878477"/>
    <lineage>
        <taxon>Eukaryota</taxon>
        <taxon>Sar</taxon>
        <taxon>Alveolata</taxon>
        <taxon>Dinophyceae</taxon>
        <taxon>Suessiales</taxon>
        <taxon>Symbiodiniaceae</taxon>
        <taxon>Symbiodinium</taxon>
    </lineage>
</organism>
<dbReference type="Gene3D" id="3.40.50.300">
    <property type="entry name" value="P-loop containing nucleotide triphosphate hydrolases"/>
    <property type="match status" value="1"/>
</dbReference>
<dbReference type="GO" id="GO:0015421">
    <property type="term" value="F:ABC-type oligopeptide transporter activity"/>
    <property type="evidence" value="ECO:0007669"/>
    <property type="project" value="TreeGrafter"/>
</dbReference>
<name>A0A812V5C1_9DINO</name>
<dbReference type="EMBL" id="CAJNDS010002840">
    <property type="protein sequence ID" value="CAE7615326.1"/>
    <property type="molecule type" value="Genomic_DNA"/>
</dbReference>
<comment type="caution">
    <text evidence="1">The sequence shown here is derived from an EMBL/GenBank/DDBJ whole genome shotgun (WGS) entry which is preliminary data.</text>
</comment>
<gene>
    <name evidence="1" type="primary">ABCB25</name>
    <name evidence="1" type="ORF">SNAT2548_LOCUS34979</name>
</gene>
<evidence type="ECO:0000313" key="2">
    <source>
        <dbReference type="Proteomes" id="UP000604046"/>
    </source>
</evidence>
<dbReference type="Proteomes" id="UP000604046">
    <property type="component" value="Unassembled WGS sequence"/>
</dbReference>